<dbReference type="EMBL" id="SAUN01000001">
    <property type="protein sequence ID" value="RVX43874.1"/>
    <property type="molecule type" value="Genomic_DNA"/>
</dbReference>
<feature type="transmembrane region" description="Helical" evidence="7">
    <location>
        <begin position="137"/>
        <end position="162"/>
    </location>
</feature>
<keyword evidence="6 7" id="KW-0472">Membrane</keyword>
<evidence type="ECO:0000259" key="8">
    <source>
        <dbReference type="PROSITE" id="PS50928"/>
    </source>
</evidence>
<dbReference type="GO" id="GO:0055085">
    <property type="term" value="P:transmembrane transport"/>
    <property type="evidence" value="ECO:0007669"/>
    <property type="project" value="InterPro"/>
</dbReference>
<dbReference type="InterPro" id="IPR045621">
    <property type="entry name" value="BPD_transp_1_N"/>
</dbReference>
<dbReference type="Pfam" id="PF00528">
    <property type="entry name" value="BPD_transp_1"/>
    <property type="match status" value="1"/>
</dbReference>
<keyword evidence="4 7" id="KW-0812">Transmembrane</keyword>
<evidence type="ECO:0000256" key="2">
    <source>
        <dbReference type="ARBA" id="ARBA00022448"/>
    </source>
</evidence>
<keyword evidence="2 7" id="KW-0813">Transport</keyword>
<dbReference type="PANTHER" id="PTHR30465">
    <property type="entry name" value="INNER MEMBRANE ABC TRANSPORTER"/>
    <property type="match status" value="1"/>
</dbReference>
<comment type="subcellular location">
    <subcellularLocation>
        <location evidence="1 7">Cell membrane</location>
        <topology evidence="1 7">Multi-pass membrane protein</topology>
    </subcellularLocation>
</comment>
<protein>
    <submittedName>
        <fullName evidence="9">Peptide/nickel transport system permease protein</fullName>
    </submittedName>
</protein>
<dbReference type="Pfam" id="PF19300">
    <property type="entry name" value="BPD_transp_1_N"/>
    <property type="match status" value="1"/>
</dbReference>
<dbReference type="InterPro" id="IPR000515">
    <property type="entry name" value="MetI-like"/>
</dbReference>
<proteinExistence type="inferred from homology"/>
<evidence type="ECO:0000256" key="1">
    <source>
        <dbReference type="ARBA" id="ARBA00004651"/>
    </source>
</evidence>
<keyword evidence="5 7" id="KW-1133">Transmembrane helix</keyword>
<feature type="transmembrane region" description="Helical" evidence="7">
    <location>
        <begin position="9"/>
        <end position="29"/>
    </location>
</feature>
<feature type="transmembrane region" description="Helical" evidence="7">
    <location>
        <begin position="252"/>
        <end position="274"/>
    </location>
</feature>
<dbReference type="PROSITE" id="PS50928">
    <property type="entry name" value="ABC_TM1"/>
    <property type="match status" value="1"/>
</dbReference>
<comment type="similarity">
    <text evidence="7">Belongs to the binding-protein-dependent transport system permease family.</text>
</comment>
<evidence type="ECO:0000313" key="10">
    <source>
        <dbReference type="Proteomes" id="UP000284824"/>
    </source>
</evidence>
<name>A0A438MDR7_9ACTN</name>
<feature type="transmembrane region" description="Helical" evidence="7">
    <location>
        <begin position="101"/>
        <end position="125"/>
    </location>
</feature>
<evidence type="ECO:0000256" key="5">
    <source>
        <dbReference type="ARBA" id="ARBA00022989"/>
    </source>
</evidence>
<comment type="caution">
    <text evidence="9">The sequence shown here is derived from an EMBL/GenBank/DDBJ whole genome shotgun (WGS) entry which is preliminary data.</text>
</comment>
<dbReference type="SUPFAM" id="SSF161098">
    <property type="entry name" value="MetI-like"/>
    <property type="match status" value="1"/>
</dbReference>
<dbReference type="RefSeq" id="WP_127935742.1">
    <property type="nucleotide sequence ID" value="NZ_SAUN01000001.1"/>
</dbReference>
<feature type="transmembrane region" description="Helical" evidence="7">
    <location>
        <begin position="294"/>
        <end position="317"/>
    </location>
</feature>
<dbReference type="CDD" id="cd06261">
    <property type="entry name" value="TM_PBP2"/>
    <property type="match status" value="1"/>
</dbReference>
<evidence type="ECO:0000256" key="6">
    <source>
        <dbReference type="ARBA" id="ARBA00023136"/>
    </source>
</evidence>
<dbReference type="AlphaFoldDB" id="A0A438MDR7"/>
<dbReference type="Gene3D" id="1.10.3720.10">
    <property type="entry name" value="MetI-like"/>
    <property type="match status" value="1"/>
</dbReference>
<dbReference type="InterPro" id="IPR035906">
    <property type="entry name" value="MetI-like_sf"/>
</dbReference>
<feature type="domain" description="ABC transmembrane type-1" evidence="8">
    <location>
        <begin position="101"/>
        <end position="317"/>
    </location>
</feature>
<evidence type="ECO:0000256" key="7">
    <source>
        <dbReference type="RuleBase" id="RU363032"/>
    </source>
</evidence>
<gene>
    <name evidence="9" type="ORF">EDD27_6578</name>
</gene>
<dbReference type="Proteomes" id="UP000284824">
    <property type="component" value="Unassembled WGS sequence"/>
</dbReference>
<reference evidence="9 10" key="1">
    <citation type="submission" date="2019-01" db="EMBL/GenBank/DDBJ databases">
        <title>Sequencing the genomes of 1000 actinobacteria strains.</title>
        <authorList>
            <person name="Klenk H.-P."/>
        </authorList>
    </citation>
    <scope>NUCLEOTIDE SEQUENCE [LARGE SCALE GENOMIC DNA]</scope>
    <source>
        <strain evidence="9 10">DSM 43925</strain>
    </source>
</reference>
<organism evidence="9 10">
    <name type="scientific">Nonomuraea polychroma</name>
    <dbReference type="NCBI Taxonomy" id="46176"/>
    <lineage>
        <taxon>Bacteria</taxon>
        <taxon>Bacillati</taxon>
        <taxon>Actinomycetota</taxon>
        <taxon>Actinomycetes</taxon>
        <taxon>Streptosporangiales</taxon>
        <taxon>Streptosporangiaceae</taxon>
        <taxon>Nonomuraea</taxon>
    </lineage>
</organism>
<evidence type="ECO:0000313" key="9">
    <source>
        <dbReference type="EMBL" id="RVX43874.1"/>
    </source>
</evidence>
<keyword evidence="3" id="KW-1003">Cell membrane</keyword>
<sequence>MLIVVARRVVYMIVTLAVVSVLSFAIIAAPPGSALSQKISQLQSQGGEVTEAQIAALKQQYGVDESWFTQYGKWISGFWHGDFGFSFTLNEPVGSLIWSRLGLSLLLSIGALLIAWGLSIPLGVYSATHRRSLPDNVITVIQFIGVAIPEFLFALVVMTLAANHLGADVGGLFSSQYENAPWSWAKFTDLLEHLWIPLVVIAAGSTAWLTRVMRANLLDVLNNQYVQTARAKGVSERKVIWKHAVRNSLHPLVMTFGTTFPVLISGEAIVSIVLNLPTIGPLLVNSLLNKDMYVAGTILLMLSALLVIGNFVADFLLTVIDPRIRLGE</sequence>
<dbReference type="PANTHER" id="PTHR30465:SF43">
    <property type="entry name" value="OLIGOPEPTIDE ABC TRANSPORTER, PERMEASE PROTEIN"/>
    <property type="match status" value="1"/>
</dbReference>
<evidence type="ECO:0000256" key="4">
    <source>
        <dbReference type="ARBA" id="ARBA00022692"/>
    </source>
</evidence>
<dbReference type="GO" id="GO:0005886">
    <property type="term" value="C:plasma membrane"/>
    <property type="evidence" value="ECO:0007669"/>
    <property type="project" value="UniProtKB-SubCell"/>
</dbReference>
<evidence type="ECO:0000256" key="3">
    <source>
        <dbReference type="ARBA" id="ARBA00022475"/>
    </source>
</evidence>
<dbReference type="OrthoDB" id="9778910at2"/>
<accession>A0A438MDR7</accession>
<keyword evidence="10" id="KW-1185">Reference proteome</keyword>
<feature type="transmembrane region" description="Helical" evidence="7">
    <location>
        <begin position="194"/>
        <end position="213"/>
    </location>
</feature>